<dbReference type="InterPro" id="IPR020459">
    <property type="entry name" value="AMP-binding"/>
</dbReference>
<dbReference type="GO" id="GO:0005829">
    <property type="term" value="C:cytosol"/>
    <property type="evidence" value="ECO:0007669"/>
    <property type="project" value="TreeGrafter"/>
</dbReference>
<feature type="non-terminal residue" evidence="2">
    <location>
        <position position="159"/>
    </location>
</feature>
<dbReference type="SUPFAM" id="SSF56801">
    <property type="entry name" value="Acetyl-CoA synthetase-like"/>
    <property type="match status" value="1"/>
</dbReference>
<feature type="domain" description="AMP-dependent synthetase/ligase" evidence="1">
    <location>
        <begin position="21"/>
        <end position="157"/>
    </location>
</feature>
<reference evidence="2 3" key="1">
    <citation type="submission" date="2018-08" db="EMBL/GenBank/DDBJ databases">
        <title>Recombination of ecologically and evolutionarily significant loci maintains genetic cohesion in the Pseudomonas syringae species complex.</title>
        <authorList>
            <person name="Dillon M."/>
            <person name="Thakur S."/>
            <person name="Almeida R.N.D."/>
            <person name="Weir B.S."/>
            <person name="Guttman D.S."/>
        </authorList>
    </citation>
    <scope>NUCLEOTIDE SEQUENCE [LARGE SCALE GENOMIC DNA]</scope>
    <source>
        <strain evidence="2 3">ICMP 6917</strain>
    </source>
</reference>
<feature type="non-terminal residue" evidence="2">
    <location>
        <position position="1"/>
    </location>
</feature>
<dbReference type="GO" id="GO:0044550">
    <property type="term" value="P:secondary metabolite biosynthetic process"/>
    <property type="evidence" value="ECO:0007669"/>
    <property type="project" value="TreeGrafter"/>
</dbReference>
<dbReference type="AlphaFoldDB" id="A0A3M4VDR1"/>
<organism evidence="2 3">
    <name type="scientific">Pseudomonas cichorii</name>
    <dbReference type="NCBI Taxonomy" id="36746"/>
    <lineage>
        <taxon>Bacteria</taxon>
        <taxon>Pseudomonadati</taxon>
        <taxon>Pseudomonadota</taxon>
        <taxon>Gammaproteobacteria</taxon>
        <taxon>Pseudomonadales</taxon>
        <taxon>Pseudomonadaceae</taxon>
        <taxon>Pseudomonas</taxon>
    </lineage>
</organism>
<dbReference type="Gene3D" id="3.40.50.980">
    <property type="match status" value="2"/>
</dbReference>
<dbReference type="GO" id="GO:0043041">
    <property type="term" value="P:amino acid activation for nonribosomal peptide biosynthetic process"/>
    <property type="evidence" value="ECO:0007669"/>
    <property type="project" value="TreeGrafter"/>
</dbReference>
<dbReference type="PROSITE" id="PS00455">
    <property type="entry name" value="AMP_BINDING"/>
    <property type="match status" value="1"/>
</dbReference>
<evidence type="ECO:0000313" key="3">
    <source>
        <dbReference type="Proteomes" id="UP000278332"/>
    </source>
</evidence>
<dbReference type="PANTHER" id="PTHR45527:SF1">
    <property type="entry name" value="FATTY ACID SYNTHASE"/>
    <property type="match status" value="1"/>
</dbReference>
<dbReference type="Proteomes" id="UP000278332">
    <property type="component" value="Unassembled WGS sequence"/>
</dbReference>
<sequence>ARIDLDRLALAQQSDANPDRVCIGESAAYIMYTSGSTGTPKGVLVPHRAIARLVINNGYAEFKASDRVAFASNPAFDASTLDVWAPLLNGGCVVVVDQDVLLSLPEFKALLLEQSVSVLWMTAGLFHQYASGLHDAFAQLRYLIVGGDVLDPTVIAQVL</sequence>
<name>A0A3M4VDR1_PSECI</name>
<accession>A0A3M4VDR1</accession>
<protein>
    <submittedName>
        <fullName evidence="2">Amino acid adenylation</fullName>
    </submittedName>
</protein>
<evidence type="ECO:0000259" key="1">
    <source>
        <dbReference type="Pfam" id="PF00501"/>
    </source>
</evidence>
<comment type="caution">
    <text evidence="2">The sequence shown here is derived from an EMBL/GenBank/DDBJ whole genome shotgun (WGS) entry which is preliminary data.</text>
</comment>
<dbReference type="EMBL" id="RBRY01000184">
    <property type="protein sequence ID" value="RMR49831.1"/>
    <property type="molecule type" value="Genomic_DNA"/>
</dbReference>
<dbReference type="RefSeq" id="WP_147471892.1">
    <property type="nucleotide sequence ID" value="NZ_RBRY01000184.1"/>
</dbReference>
<dbReference type="GO" id="GO:0031177">
    <property type="term" value="F:phosphopantetheine binding"/>
    <property type="evidence" value="ECO:0007669"/>
    <property type="project" value="TreeGrafter"/>
</dbReference>
<proteinExistence type="predicted"/>
<dbReference type="InterPro" id="IPR020845">
    <property type="entry name" value="AMP-binding_CS"/>
</dbReference>
<dbReference type="InterPro" id="IPR000873">
    <property type="entry name" value="AMP-dep_synth/lig_dom"/>
</dbReference>
<dbReference type="PRINTS" id="PR00154">
    <property type="entry name" value="AMPBINDING"/>
</dbReference>
<dbReference type="PANTHER" id="PTHR45527">
    <property type="entry name" value="NONRIBOSOMAL PEPTIDE SYNTHETASE"/>
    <property type="match status" value="1"/>
</dbReference>
<gene>
    <name evidence="2" type="ORF">ALP84_00976</name>
</gene>
<dbReference type="Pfam" id="PF00501">
    <property type="entry name" value="AMP-binding"/>
    <property type="match status" value="1"/>
</dbReference>
<evidence type="ECO:0000313" key="2">
    <source>
        <dbReference type="EMBL" id="RMR49831.1"/>
    </source>
</evidence>